<dbReference type="Pfam" id="PF12796">
    <property type="entry name" value="Ank_2"/>
    <property type="match status" value="1"/>
</dbReference>
<proteinExistence type="predicted"/>
<dbReference type="PROSITE" id="PS50088">
    <property type="entry name" value="ANK_REPEAT"/>
    <property type="match status" value="1"/>
</dbReference>
<dbReference type="SUPFAM" id="SSF48403">
    <property type="entry name" value="Ankyrin repeat"/>
    <property type="match status" value="1"/>
</dbReference>
<dbReference type="Gene3D" id="1.25.40.20">
    <property type="entry name" value="Ankyrin repeat-containing domain"/>
    <property type="match status" value="2"/>
</dbReference>
<comment type="caution">
    <text evidence="2">The sequence shown here is derived from an EMBL/GenBank/DDBJ whole genome shotgun (WGS) entry which is preliminary data.</text>
</comment>
<sequence length="377" mass="40906">MQKELDSYRARMQAMQEDLAKLANAHSTVGKGKRTLQELKDGGYTVQMLKNDGYSLKELKDVGYSAAELEHNGFTLEGMVGAGFSSEELLPVFGGFRVLEAGLKIPEAVLWETVLDNDLDSVLPALKSHPQASEPPIAQLIVQLSEILEVFTNRHSSSSVKVFGYSTQEPIRNLARRSPTGEPVTFLHFVADQSYGGPAKDAAVEFLLKMGAKVNVAHRGVRFSVYGTPLSQAARGKSVKMVQSLLNAKAAVDINCGGGKTPLFWAAKESRLHPNVSSDIIQVLLEAGADVTKKDQFGNTVLFQVIGNHYKKGSVEVAQKLLEAKADVNAMNNDGQTAVYAAALHDSDMRKFLEKEGGKCMGRETANFKPCTGFGKK</sequence>
<dbReference type="PANTHER" id="PTHR46224:SF6">
    <property type="entry name" value="ANKYRIN REPEAT FAMILY PROTEIN"/>
    <property type="match status" value="1"/>
</dbReference>
<dbReference type="InterPro" id="IPR051616">
    <property type="entry name" value="Cul2-RING_E3_ligase_SR"/>
</dbReference>
<dbReference type="EMBL" id="CAXAMM010041296">
    <property type="protein sequence ID" value="CAK9098527.1"/>
    <property type="molecule type" value="Genomic_DNA"/>
</dbReference>
<accession>A0ABP0RH97</accession>
<evidence type="ECO:0000313" key="3">
    <source>
        <dbReference type="EMBL" id="CAK9098531.1"/>
    </source>
</evidence>
<dbReference type="InterPro" id="IPR002110">
    <property type="entry name" value="Ankyrin_rpt"/>
</dbReference>
<evidence type="ECO:0000313" key="2">
    <source>
        <dbReference type="EMBL" id="CAK9098527.1"/>
    </source>
</evidence>
<dbReference type="Pfam" id="PF25296">
    <property type="entry name" value="Decapeptide"/>
    <property type="match status" value="1"/>
</dbReference>
<reference evidence="2 4" key="1">
    <citation type="submission" date="2024-02" db="EMBL/GenBank/DDBJ databases">
        <authorList>
            <person name="Chen Y."/>
            <person name="Shah S."/>
            <person name="Dougan E. K."/>
            <person name="Thang M."/>
            <person name="Chan C."/>
        </authorList>
    </citation>
    <scope>NUCLEOTIDE SEQUENCE [LARGE SCALE GENOMIC DNA]</scope>
</reference>
<dbReference type="SMART" id="SM00248">
    <property type="entry name" value="ANK"/>
    <property type="match status" value="4"/>
</dbReference>
<protein>
    <submittedName>
        <fullName evidence="2">Ankyrin repeat and KH domain-containing protein mask (Multiple ankyrin repeat single KH domain-containing protein)</fullName>
    </submittedName>
</protein>
<dbReference type="EMBL" id="CAXAMM010041298">
    <property type="protein sequence ID" value="CAK9098531.1"/>
    <property type="molecule type" value="Genomic_DNA"/>
</dbReference>
<evidence type="ECO:0000313" key="4">
    <source>
        <dbReference type="Proteomes" id="UP001642464"/>
    </source>
</evidence>
<name>A0ABP0RH97_9DINO</name>
<dbReference type="InterPro" id="IPR057481">
    <property type="entry name" value="Decapeptide"/>
</dbReference>
<evidence type="ECO:0000256" key="1">
    <source>
        <dbReference type="PROSITE-ProRule" id="PRU00023"/>
    </source>
</evidence>
<dbReference type="PROSITE" id="PS50297">
    <property type="entry name" value="ANK_REP_REGION"/>
    <property type="match status" value="1"/>
</dbReference>
<dbReference type="Pfam" id="PF13637">
    <property type="entry name" value="Ank_4"/>
    <property type="match status" value="1"/>
</dbReference>
<gene>
    <name evidence="2" type="ORF">SCF082_LOCUS46163</name>
    <name evidence="3" type="ORF">SCF082_LOCUS46165</name>
</gene>
<keyword evidence="4" id="KW-1185">Reference proteome</keyword>
<dbReference type="PANTHER" id="PTHR46224">
    <property type="entry name" value="ANKYRIN REPEAT FAMILY PROTEIN"/>
    <property type="match status" value="1"/>
</dbReference>
<keyword evidence="1" id="KW-0040">ANK repeat</keyword>
<dbReference type="InterPro" id="IPR036770">
    <property type="entry name" value="Ankyrin_rpt-contain_sf"/>
</dbReference>
<feature type="repeat" description="ANK" evidence="1">
    <location>
        <begin position="258"/>
        <end position="296"/>
    </location>
</feature>
<dbReference type="Proteomes" id="UP001642464">
    <property type="component" value="Unassembled WGS sequence"/>
</dbReference>
<organism evidence="2 4">
    <name type="scientific">Durusdinium trenchii</name>
    <dbReference type="NCBI Taxonomy" id="1381693"/>
    <lineage>
        <taxon>Eukaryota</taxon>
        <taxon>Sar</taxon>
        <taxon>Alveolata</taxon>
        <taxon>Dinophyceae</taxon>
        <taxon>Suessiales</taxon>
        <taxon>Symbiodiniaceae</taxon>
        <taxon>Durusdinium</taxon>
    </lineage>
</organism>